<dbReference type="RefSeq" id="WP_131914343.1">
    <property type="nucleotide sequence ID" value="NZ_OU594967.1"/>
</dbReference>
<reference evidence="3 4" key="1">
    <citation type="submission" date="2019-03" db="EMBL/GenBank/DDBJ databases">
        <title>Genomic Encyclopedia of Type Strains, Phase IV (KMG-IV): sequencing the most valuable type-strain genomes for metagenomic binning, comparative biology and taxonomic classification.</title>
        <authorList>
            <person name="Goeker M."/>
        </authorList>
    </citation>
    <scope>NUCLEOTIDE SEQUENCE [LARGE SCALE GENOMIC DNA]</scope>
    <source>
        <strain evidence="3 4">DSM 18577</strain>
    </source>
</reference>
<dbReference type="OrthoDB" id="292013at2"/>
<keyword evidence="1" id="KW-0732">Signal</keyword>
<sequence length="380" mass="42361">MMQKRVWRASFLGCLLVLSQWAMAARSEPATYPIKQLIYIGQSILPNATSFHHVPVGGLSGIDYDSQNHRWLMVSDDRALKGPARAYWASMSLSDTKVGPIRIIQQINLKQPDGSLYPNVAKFILQGQGSVPDLESIRLIPSHKGFRYTSEGDRKLGLNPFIRQARLDGDYVADIPIPNVIKLSRNRGFRDNLALEGSSFTPDGQHYFVSMEAPLVQDGPLPNTDHGARIRIFEYNHANELEKSFIYQLDPWPAAPGKGKSADNGVSEILAIDNQHLLVLERAGIEDDKGVYHDYIRIYQVDLTHAPTVPVTKMALSKDDQVVHKQLLLDLNSLPVRLDNIEGISFGPTLKDGSQSLVVISDNNFNAAEVTQVLAFKVRR</sequence>
<feature type="chain" id="PRO_5020960924" description="Phytase-like domain-containing protein" evidence="1">
    <location>
        <begin position="25"/>
        <end position="380"/>
    </location>
</feature>
<comment type="caution">
    <text evidence="3">The sequence shown here is derived from an EMBL/GenBank/DDBJ whole genome shotgun (WGS) entry which is preliminary data.</text>
</comment>
<accession>A0A4R1J7F3</accession>
<dbReference type="Pfam" id="PF13449">
    <property type="entry name" value="Phytase-like"/>
    <property type="match status" value="1"/>
</dbReference>
<organism evidence="3 4">
    <name type="scientific">Celerinatantimonas diazotrophica</name>
    <dbReference type="NCBI Taxonomy" id="412034"/>
    <lineage>
        <taxon>Bacteria</taxon>
        <taxon>Pseudomonadati</taxon>
        <taxon>Pseudomonadota</taxon>
        <taxon>Gammaproteobacteria</taxon>
        <taxon>Celerinatantimonadaceae</taxon>
        <taxon>Celerinatantimonas</taxon>
    </lineage>
</organism>
<protein>
    <recommendedName>
        <fullName evidence="2">Phytase-like domain-containing protein</fullName>
    </recommendedName>
</protein>
<dbReference type="Proteomes" id="UP000295565">
    <property type="component" value="Unassembled WGS sequence"/>
</dbReference>
<dbReference type="EMBL" id="SMGD01000019">
    <property type="protein sequence ID" value="TCK46333.1"/>
    <property type="molecule type" value="Genomic_DNA"/>
</dbReference>
<gene>
    <name evidence="3" type="ORF">EV690_3609</name>
</gene>
<proteinExistence type="predicted"/>
<evidence type="ECO:0000313" key="3">
    <source>
        <dbReference type="EMBL" id="TCK46333.1"/>
    </source>
</evidence>
<dbReference type="PANTHER" id="PTHR37957">
    <property type="entry name" value="BLR7070 PROTEIN"/>
    <property type="match status" value="1"/>
</dbReference>
<evidence type="ECO:0000256" key="1">
    <source>
        <dbReference type="SAM" id="SignalP"/>
    </source>
</evidence>
<name>A0A4R1J7F3_9GAMM</name>
<keyword evidence="4" id="KW-1185">Reference proteome</keyword>
<feature type="signal peptide" evidence="1">
    <location>
        <begin position="1"/>
        <end position="24"/>
    </location>
</feature>
<dbReference type="PANTHER" id="PTHR37957:SF1">
    <property type="entry name" value="PHYTASE-LIKE DOMAIN-CONTAINING PROTEIN"/>
    <property type="match status" value="1"/>
</dbReference>
<dbReference type="InterPro" id="IPR027372">
    <property type="entry name" value="Phytase-like_dom"/>
</dbReference>
<feature type="domain" description="Phytase-like" evidence="2">
    <location>
        <begin position="55"/>
        <end position="365"/>
    </location>
</feature>
<evidence type="ECO:0000313" key="4">
    <source>
        <dbReference type="Proteomes" id="UP000295565"/>
    </source>
</evidence>
<dbReference type="AlphaFoldDB" id="A0A4R1J7F3"/>
<evidence type="ECO:0000259" key="2">
    <source>
        <dbReference type="Pfam" id="PF13449"/>
    </source>
</evidence>